<name>A0ACA9N6E5_9GLOM</name>
<evidence type="ECO:0000313" key="2">
    <source>
        <dbReference type="Proteomes" id="UP000789366"/>
    </source>
</evidence>
<accession>A0ACA9N6E5</accession>
<keyword evidence="2" id="KW-1185">Reference proteome</keyword>
<organism evidence="1 2">
    <name type="scientific">Cetraspora pellucida</name>
    <dbReference type="NCBI Taxonomy" id="1433469"/>
    <lineage>
        <taxon>Eukaryota</taxon>
        <taxon>Fungi</taxon>
        <taxon>Fungi incertae sedis</taxon>
        <taxon>Mucoromycota</taxon>
        <taxon>Glomeromycotina</taxon>
        <taxon>Glomeromycetes</taxon>
        <taxon>Diversisporales</taxon>
        <taxon>Gigasporaceae</taxon>
        <taxon>Cetraspora</taxon>
    </lineage>
</organism>
<dbReference type="Proteomes" id="UP000789366">
    <property type="component" value="Unassembled WGS sequence"/>
</dbReference>
<sequence length="355" mass="40546">MSAKKKKKSSREESQERSLSPLPSITDDTPSTTHISTSSNTSAPTKPLRANASYTNFFFEDDKVDNTIRYCKICVKELERSQQSPYPYTKSGGSTGNLTQHLRDKHNITTKNYKNYLDSEKKLTKYVVEFIVYDVQPLHILKCLPFRRMLLGFQPQYRIPCATSVKGYISNAYYTGIDQLQELLTKTAVIVHLTTDLWTAKSKYGYLGVTATWLTSDFKFREALLTCYHMPYPHDGESISNELYNIICEWNLDNKVCIITTNNGANIVKGIRLLDEQVKSIHRQLKSIQAFFHLPKQAQRLRESQMLINSANLSQDNETISPLETLAASLQNKSDAALRKEGEKLDQLYLTSEEK</sequence>
<protein>
    <submittedName>
        <fullName evidence="1">13446_t:CDS:1</fullName>
    </submittedName>
</protein>
<reference evidence="1" key="1">
    <citation type="submission" date="2021-06" db="EMBL/GenBank/DDBJ databases">
        <authorList>
            <person name="Kallberg Y."/>
            <person name="Tangrot J."/>
            <person name="Rosling A."/>
        </authorList>
    </citation>
    <scope>NUCLEOTIDE SEQUENCE</scope>
    <source>
        <strain evidence="1">28 12/20/2015</strain>
    </source>
</reference>
<dbReference type="EMBL" id="CAJVPW010012654">
    <property type="protein sequence ID" value="CAG8637563.1"/>
    <property type="molecule type" value="Genomic_DNA"/>
</dbReference>
<evidence type="ECO:0000313" key="1">
    <source>
        <dbReference type="EMBL" id="CAG8637563.1"/>
    </source>
</evidence>
<feature type="non-terminal residue" evidence="1">
    <location>
        <position position="355"/>
    </location>
</feature>
<proteinExistence type="predicted"/>
<gene>
    <name evidence="1" type="ORF">SPELUC_LOCUS8443</name>
</gene>
<comment type="caution">
    <text evidence="1">The sequence shown here is derived from an EMBL/GenBank/DDBJ whole genome shotgun (WGS) entry which is preliminary data.</text>
</comment>